<dbReference type="Gene3D" id="3.20.20.70">
    <property type="entry name" value="Aldolase class I"/>
    <property type="match status" value="1"/>
</dbReference>
<feature type="active site" description="Proton acceptor" evidence="12">
    <location>
        <position position="8"/>
    </location>
</feature>
<dbReference type="GO" id="GO:0003949">
    <property type="term" value="F:1-(5-phosphoribosyl)-5-[(5-phosphoribosylamino)methylideneamino]imidazole-4-carboxamide isomerase activity"/>
    <property type="evidence" value="ECO:0007669"/>
    <property type="project" value="UniProtKB-UniRule"/>
</dbReference>
<dbReference type="CDD" id="cd04732">
    <property type="entry name" value="HisA"/>
    <property type="match status" value="1"/>
</dbReference>
<dbReference type="InterPro" id="IPR011060">
    <property type="entry name" value="RibuloseP-bd_barrel"/>
</dbReference>
<evidence type="ECO:0000256" key="10">
    <source>
        <dbReference type="ARBA" id="ARBA00023235"/>
    </source>
</evidence>
<evidence type="ECO:0000256" key="5">
    <source>
        <dbReference type="ARBA" id="ARBA00012550"/>
    </source>
</evidence>
<keyword evidence="8 12" id="KW-0028">Amino-acid biosynthesis</keyword>
<evidence type="ECO:0000256" key="2">
    <source>
        <dbReference type="ARBA" id="ARBA00004496"/>
    </source>
</evidence>
<dbReference type="RefSeq" id="WP_126814714.1">
    <property type="nucleotide sequence ID" value="NZ_NGKC01000017.1"/>
</dbReference>
<dbReference type="Pfam" id="PF00977">
    <property type="entry name" value="His_biosynth"/>
    <property type="match status" value="1"/>
</dbReference>
<dbReference type="PANTHER" id="PTHR43090">
    <property type="entry name" value="1-(5-PHOSPHORIBOSYL)-5-[(5-PHOSPHORIBOSYLAMINO)METHYLIDENEAMINO] IMIDAZOLE-4-CARBOXAMIDE ISOMERASE"/>
    <property type="match status" value="1"/>
</dbReference>
<feature type="active site" description="Proton donor" evidence="12">
    <location>
        <position position="129"/>
    </location>
</feature>
<comment type="subcellular location">
    <subcellularLocation>
        <location evidence="2 12 14">Cytoplasm</location>
    </subcellularLocation>
</comment>
<dbReference type="FunFam" id="3.20.20.70:FF:000009">
    <property type="entry name" value="1-(5-phosphoribosyl)-5-[(5-phosphoribosylamino)methylideneamino] imidazole-4-carboxamide isomerase"/>
    <property type="match status" value="1"/>
</dbReference>
<dbReference type="UniPathway" id="UPA00031">
    <property type="reaction ID" value="UER00009"/>
</dbReference>
<evidence type="ECO:0000313" key="16">
    <source>
        <dbReference type="Proteomes" id="UP000286773"/>
    </source>
</evidence>
<evidence type="ECO:0000313" key="15">
    <source>
        <dbReference type="EMBL" id="RSU09641.1"/>
    </source>
</evidence>
<reference evidence="15 16" key="1">
    <citation type="submission" date="2017-05" db="EMBL/GenBank/DDBJ databases">
        <title>Vagococcus spp. assemblies.</title>
        <authorList>
            <person name="Gulvik C.A."/>
        </authorList>
    </citation>
    <scope>NUCLEOTIDE SEQUENCE [LARGE SCALE GENOMIC DNA]</scope>
    <source>
        <strain evidence="15 16">LMG 24798</strain>
    </source>
</reference>
<dbReference type="InterPro" id="IPR006063">
    <property type="entry name" value="HisA_bact_arch"/>
</dbReference>
<dbReference type="InterPro" id="IPR013785">
    <property type="entry name" value="Aldolase_TIM"/>
</dbReference>
<protein>
    <recommendedName>
        <fullName evidence="6 12">1-(5-phosphoribosyl)-5-[(5-phosphoribosylamino)methylideneamino] imidazole-4-carboxamide isomerase</fullName>
        <ecNumber evidence="5 12">5.3.1.16</ecNumber>
    </recommendedName>
    <alternativeName>
        <fullName evidence="11 12">Phosphoribosylformimino-5-aminoimidazole carboxamide ribotide isomerase</fullName>
    </alternativeName>
</protein>
<name>A0A430ANG0_9ENTE</name>
<evidence type="ECO:0000256" key="11">
    <source>
        <dbReference type="ARBA" id="ARBA00030547"/>
    </source>
</evidence>
<comment type="caution">
    <text evidence="15">The sequence shown here is derived from an EMBL/GenBank/DDBJ whole genome shotgun (WGS) entry which is preliminary data.</text>
</comment>
<comment type="similarity">
    <text evidence="4 12 13">Belongs to the HisA/HisF family.</text>
</comment>
<dbReference type="GO" id="GO:0005737">
    <property type="term" value="C:cytoplasm"/>
    <property type="evidence" value="ECO:0007669"/>
    <property type="project" value="UniProtKB-SubCell"/>
</dbReference>
<dbReference type="HAMAP" id="MF_01014">
    <property type="entry name" value="HisA"/>
    <property type="match status" value="1"/>
</dbReference>
<dbReference type="EC" id="5.3.1.16" evidence="5 12"/>
<dbReference type="GO" id="GO:0000105">
    <property type="term" value="P:L-histidine biosynthetic process"/>
    <property type="evidence" value="ECO:0007669"/>
    <property type="project" value="UniProtKB-UniRule"/>
</dbReference>
<dbReference type="NCBIfam" id="TIGR00007">
    <property type="entry name" value="1-(5-phosphoribosyl)-5-[(5-phosphoribosylamino)methylideneamino]imidazole-4-carboxamide isomerase"/>
    <property type="match status" value="1"/>
</dbReference>
<evidence type="ECO:0000256" key="9">
    <source>
        <dbReference type="ARBA" id="ARBA00023102"/>
    </source>
</evidence>
<keyword evidence="10 12" id="KW-0413">Isomerase</keyword>
<keyword evidence="16" id="KW-1185">Reference proteome</keyword>
<dbReference type="InterPro" id="IPR023016">
    <property type="entry name" value="HisA/PriA"/>
</dbReference>
<organism evidence="15 16">
    <name type="scientific">Vagococcus acidifermentans</name>
    <dbReference type="NCBI Taxonomy" id="564710"/>
    <lineage>
        <taxon>Bacteria</taxon>
        <taxon>Bacillati</taxon>
        <taxon>Bacillota</taxon>
        <taxon>Bacilli</taxon>
        <taxon>Lactobacillales</taxon>
        <taxon>Enterococcaceae</taxon>
        <taxon>Vagococcus</taxon>
    </lineage>
</organism>
<proteinExistence type="inferred from homology"/>
<dbReference type="GO" id="GO:0000162">
    <property type="term" value="P:L-tryptophan biosynthetic process"/>
    <property type="evidence" value="ECO:0007669"/>
    <property type="project" value="TreeGrafter"/>
</dbReference>
<gene>
    <name evidence="12" type="primary">hisA</name>
    <name evidence="15" type="ORF">CBF27_12185</name>
</gene>
<evidence type="ECO:0000256" key="4">
    <source>
        <dbReference type="ARBA" id="ARBA00009667"/>
    </source>
</evidence>
<dbReference type="InterPro" id="IPR044524">
    <property type="entry name" value="Isoase_HisA-like"/>
</dbReference>
<sequence>MNILPAIDIKDGQCVRLYQGDFTKQTVVNPDPLKQAAVFQQAGMTHLHIIDLDGALTGEAVNADLIKQIKRQTSSFIQVGGGIRTMTQIDDYLSAGIDRVIIGSAALSRPELVKEAVAKYGKQIAVGIDAKNGQVAVDGWLNVSETDFLTLALAMQKAGVSTLIYTDIAKDGTLTGPTLPHYQQLLDELNIAVIASGGVRNKADLTALAKLGLSGAIVGKAYYSGQITLEEMKEVSADAG</sequence>
<evidence type="ECO:0000256" key="8">
    <source>
        <dbReference type="ARBA" id="ARBA00022605"/>
    </source>
</evidence>
<dbReference type="SUPFAM" id="SSF51366">
    <property type="entry name" value="Ribulose-phoshate binding barrel"/>
    <property type="match status" value="1"/>
</dbReference>
<evidence type="ECO:0000256" key="3">
    <source>
        <dbReference type="ARBA" id="ARBA00005133"/>
    </source>
</evidence>
<comment type="pathway">
    <text evidence="3 12 14">Amino-acid biosynthesis; L-histidine biosynthesis; L-histidine from 5-phospho-alpha-D-ribose 1-diphosphate: step 4/9.</text>
</comment>
<evidence type="ECO:0000256" key="1">
    <source>
        <dbReference type="ARBA" id="ARBA00000901"/>
    </source>
</evidence>
<dbReference type="Proteomes" id="UP000286773">
    <property type="component" value="Unassembled WGS sequence"/>
</dbReference>
<keyword evidence="7 12" id="KW-0963">Cytoplasm</keyword>
<evidence type="ECO:0000256" key="7">
    <source>
        <dbReference type="ARBA" id="ARBA00022490"/>
    </source>
</evidence>
<evidence type="ECO:0000256" key="6">
    <source>
        <dbReference type="ARBA" id="ARBA00018464"/>
    </source>
</evidence>
<dbReference type="AlphaFoldDB" id="A0A430ANG0"/>
<dbReference type="OrthoDB" id="9807749at2"/>
<dbReference type="EMBL" id="NGKC01000017">
    <property type="protein sequence ID" value="RSU09641.1"/>
    <property type="molecule type" value="Genomic_DNA"/>
</dbReference>
<accession>A0A430ANG0</accession>
<evidence type="ECO:0000256" key="13">
    <source>
        <dbReference type="RuleBase" id="RU003657"/>
    </source>
</evidence>
<dbReference type="InterPro" id="IPR006062">
    <property type="entry name" value="His_biosynth"/>
</dbReference>
<evidence type="ECO:0000256" key="14">
    <source>
        <dbReference type="RuleBase" id="RU003658"/>
    </source>
</evidence>
<keyword evidence="9 12" id="KW-0368">Histidine biosynthesis</keyword>
<dbReference type="PANTHER" id="PTHR43090:SF2">
    <property type="entry name" value="1-(5-PHOSPHORIBOSYL)-5-[(5-PHOSPHORIBOSYLAMINO)METHYLIDENEAMINO] IMIDAZOLE-4-CARBOXAMIDE ISOMERASE"/>
    <property type="match status" value="1"/>
</dbReference>
<evidence type="ECO:0000256" key="12">
    <source>
        <dbReference type="HAMAP-Rule" id="MF_01014"/>
    </source>
</evidence>
<comment type="catalytic activity">
    <reaction evidence="1 12 14">
        <text>1-(5-phospho-beta-D-ribosyl)-5-[(5-phospho-beta-D-ribosylamino)methylideneamino]imidazole-4-carboxamide = 5-[(5-phospho-1-deoxy-D-ribulos-1-ylimino)methylamino]-1-(5-phospho-beta-D-ribosyl)imidazole-4-carboxamide</text>
        <dbReference type="Rhea" id="RHEA:15469"/>
        <dbReference type="ChEBI" id="CHEBI:58435"/>
        <dbReference type="ChEBI" id="CHEBI:58525"/>
        <dbReference type="EC" id="5.3.1.16"/>
    </reaction>
</comment>